<feature type="signal peptide" evidence="1">
    <location>
        <begin position="1"/>
        <end position="31"/>
    </location>
</feature>
<evidence type="ECO:0000313" key="2">
    <source>
        <dbReference type="EMBL" id="MFC6707796.1"/>
    </source>
</evidence>
<reference evidence="3" key="1">
    <citation type="journal article" date="2019" name="Int. J. Syst. Evol. Microbiol.">
        <title>The Global Catalogue of Microorganisms (GCM) 10K type strain sequencing project: providing services to taxonomists for standard genome sequencing and annotation.</title>
        <authorList>
            <consortium name="The Broad Institute Genomics Platform"/>
            <consortium name="The Broad Institute Genome Sequencing Center for Infectious Disease"/>
            <person name="Wu L."/>
            <person name="Ma J."/>
        </authorList>
    </citation>
    <scope>NUCLEOTIDE SEQUENCE [LARGE SCALE GENOMIC DNA]</scope>
    <source>
        <strain evidence="3">CCUG 58127</strain>
    </source>
</reference>
<comment type="caution">
    <text evidence="2">The sequence shown here is derived from an EMBL/GenBank/DDBJ whole genome shotgun (WGS) entry which is preliminary data.</text>
</comment>
<sequence>MRRAFLSLLSLMIALAVVPGTFLFSTPTAHAATVTGAYVPLTPARLLDTRTGTTPAAGSVTNVTITGRAGVPGGATAVVLNVTAVGPSAPGFLTVFPKGSARPTASNLNFTALQTVPNQVVATVGSSGAVSIYASSRANIVVDVAGYFPTSASYRGLKSFRALDTRTTVRPGAASATTVPIAGRGGVPTNGVAAVVLNLAAVNPSSDGYLTAYPSGSARPTASNINYQPKENLAGLVVTPLGVGGSVDIYSLRASDLIVDVLGWIPSGTSYVPVPAHRALDTRSNVAVAAGTSVKVPVLGRAGVPMSGVTAVELDVTAVRPTRAGYLTTYPTGPRPTASNVNFVTSRTIANSVTAKVGSDGYVNVYASATTHVVVDVVGYTAKGGSAVWGAPQQILQNGAHLTGVSCTSAAFCAAVDQNGTLTAMTTTGGWQNAIVDPWVNWTGVSCANDATCVAVGTRPIAPSRTEAVATTYDASGWSRPTAVLPHGTLDAISCPTPTFCMAVGRDSSSRGVTVQFDGSIWSAPTTTGPAALTAVSCPTDAFCATGASDGAVSTGAPGSWTTKPVIGGAVLSVSCVSESFCMATGDREATFDGTTWTYLPWSKLFHSRASCATATRCTVVGDFGGTNLYLNGGFGSPSYLSGDDTDAEMTAVSCPTTDFCAIADNNRSGSVVWRWDQPTGTLGKVVITTGEGNLRSVSCPTATFCAVANSSGYVLTGTSTGTWSVPVNLGRDDLRLSCPSDTFCAAAGRTYASMLMFSGGSWAPMPATHLTKDVSCTSPSFCAAIGSAGVSRFDGTQWGVQTRLPNGQSGSKVSCVSPTYCVAVLVATNGASSSLTWNGTTWNGLSWSGPTPITTSTISALSCAAEAACIATDQEGNAYRLTSMGWSGPTAVSSAGLSGVACPSTTWCMAVDRTGGTFVWDGTTWSVRGVVPGDDTRLSAVSCPAVNHCTAVGPSALLRTFG</sequence>
<dbReference type="Proteomes" id="UP001596298">
    <property type="component" value="Unassembled WGS sequence"/>
</dbReference>
<dbReference type="RefSeq" id="WP_382404457.1">
    <property type="nucleotide sequence ID" value="NZ_JBHSWH010000001.1"/>
</dbReference>
<keyword evidence="3" id="KW-1185">Reference proteome</keyword>
<feature type="chain" id="PRO_5045693072" evidence="1">
    <location>
        <begin position="32"/>
        <end position="963"/>
    </location>
</feature>
<keyword evidence="1" id="KW-0732">Signal</keyword>
<protein>
    <submittedName>
        <fullName evidence="2">Uncharacterized protein</fullName>
    </submittedName>
</protein>
<gene>
    <name evidence="2" type="ORF">ACFQDH_21795</name>
</gene>
<evidence type="ECO:0000313" key="3">
    <source>
        <dbReference type="Proteomes" id="UP001596298"/>
    </source>
</evidence>
<organism evidence="2 3">
    <name type="scientific">Flexivirga alba</name>
    <dbReference type="NCBI Taxonomy" id="702742"/>
    <lineage>
        <taxon>Bacteria</taxon>
        <taxon>Bacillati</taxon>
        <taxon>Actinomycetota</taxon>
        <taxon>Actinomycetes</taxon>
        <taxon>Micrococcales</taxon>
        <taxon>Dermacoccaceae</taxon>
        <taxon>Flexivirga</taxon>
    </lineage>
</organism>
<evidence type="ECO:0000256" key="1">
    <source>
        <dbReference type="SAM" id="SignalP"/>
    </source>
</evidence>
<name>A0ABW2ALP5_9MICO</name>
<proteinExistence type="predicted"/>
<accession>A0ABW2ALP5</accession>
<dbReference type="EMBL" id="JBHSWH010000001">
    <property type="protein sequence ID" value="MFC6707796.1"/>
    <property type="molecule type" value="Genomic_DNA"/>
</dbReference>